<dbReference type="EnsemblPlants" id="AVESA.00010b.r2.1DG0122340.1">
    <property type="protein sequence ID" value="AVESA.00010b.r2.1DG0122340.1.CDS"/>
    <property type="gene ID" value="AVESA.00010b.r2.1DG0122340"/>
</dbReference>
<evidence type="ECO:0000313" key="1">
    <source>
        <dbReference type="EnsemblPlants" id="AVESA.00010b.r2.1DG0122340.1.CDS"/>
    </source>
</evidence>
<accession>A0ACD5TTF0</accession>
<proteinExistence type="predicted"/>
<reference evidence="1" key="1">
    <citation type="submission" date="2021-05" db="EMBL/GenBank/DDBJ databases">
        <authorList>
            <person name="Scholz U."/>
            <person name="Mascher M."/>
            <person name="Fiebig A."/>
        </authorList>
    </citation>
    <scope>NUCLEOTIDE SEQUENCE [LARGE SCALE GENOMIC DNA]</scope>
</reference>
<keyword evidence="2" id="KW-1185">Reference proteome</keyword>
<name>A0ACD5TTF0_AVESA</name>
<reference evidence="1" key="2">
    <citation type="submission" date="2025-09" db="UniProtKB">
        <authorList>
            <consortium name="EnsemblPlants"/>
        </authorList>
    </citation>
    <scope>IDENTIFICATION</scope>
</reference>
<evidence type="ECO:0000313" key="2">
    <source>
        <dbReference type="Proteomes" id="UP001732700"/>
    </source>
</evidence>
<protein>
    <submittedName>
        <fullName evidence="1">Uncharacterized protein</fullName>
    </submittedName>
</protein>
<sequence length="602" mass="67337">MSCWYILTRSAARADVLARRWRGLWTRLPDLAFRDVPAGEIQAALARVSLPGVSLLNVLLPRCRSPVECKLDDSRAKMLLHATARLSPQILVFKLPGCHDVKLGRPVEIALPRFHHTVSIELDTHLLRIKPPRVGEFPVLETMSVSGNIADLGALLDRCPRLRLLKVTFRGVDLASLEAGLAALEAAVANGLVVSLLGINGNVGRHNIESSLFVPILDAAVRVYPQEFIFTNKFLKYVDVDLPCFDHTMSIEMNLHPVYFRQLQDGVFLALERLTISESCGVVDLASLVTRCPCLRVLKVTADTCNNVKIHSTSLQEIDLDLFGDNECQGIDIATPFLEKLNLIVCANMNLRVSILALMVKKVSLLCIYANGEYPLMFGFWLLKSMRLDPIDGYKGRYDALLNNKREDGCSQLPFSHVLSLDISAPNRLCFGVILEIAQEMEKFMVTNFSVLELHLNPKGHAFAPFVFRLLRMHHIRNVAQRLKIILPEWFEESQTAKCLGNCPCNEPENWRSKSISLTYLEEVEIDYLRGGDHDIDLVRLIFGLAPVLKRMTIKLASEIKQSGIESRATTIHNICLAYPSVNCSIYMSSGERCPCHSGPQA</sequence>
<dbReference type="Proteomes" id="UP001732700">
    <property type="component" value="Chromosome 1D"/>
</dbReference>
<organism evidence="1 2">
    <name type="scientific">Avena sativa</name>
    <name type="common">Oat</name>
    <dbReference type="NCBI Taxonomy" id="4498"/>
    <lineage>
        <taxon>Eukaryota</taxon>
        <taxon>Viridiplantae</taxon>
        <taxon>Streptophyta</taxon>
        <taxon>Embryophyta</taxon>
        <taxon>Tracheophyta</taxon>
        <taxon>Spermatophyta</taxon>
        <taxon>Magnoliopsida</taxon>
        <taxon>Liliopsida</taxon>
        <taxon>Poales</taxon>
        <taxon>Poaceae</taxon>
        <taxon>BOP clade</taxon>
        <taxon>Pooideae</taxon>
        <taxon>Poodae</taxon>
        <taxon>Poeae</taxon>
        <taxon>Poeae Chloroplast Group 1 (Aveneae type)</taxon>
        <taxon>Aveninae</taxon>
        <taxon>Avena</taxon>
    </lineage>
</organism>